<feature type="chain" id="PRO_5042836511" description="CHRD domain-containing protein" evidence="1">
    <location>
        <begin position="21"/>
        <end position="174"/>
    </location>
</feature>
<keyword evidence="3" id="KW-1185">Reference proteome</keyword>
<reference evidence="2 3" key="1">
    <citation type="submission" date="2021-05" db="EMBL/GenBank/DDBJ databases">
        <authorList>
            <person name="Zhang Z.D."/>
            <person name="Osman G."/>
        </authorList>
    </citation>
    <scope>NUCLEOTIDE SEQUENCE [LARGE SCALE GENOMIC DNA]</scope>
    <source>
        <strain evidence="2 3">KCTC 32217</strain>
    </source>
</reference>
<name>A0AAP2G6F4_9BACT</name>
<organism evidence="2 3">
    <name type="scientific">Litoribacter ruber</name>
    <dbReference type="NCBI Taxonomy" id="702568"/>
    <lineage>
        <taxon>Bacteria</taxon>
        <taxon>Pseudomonadati</taxon>
        <taxon>Bacteroidota</taxon>
        <taxon>Cytophagia</taxon>
        <taxon>Cytophagales</taxon>
        <taxon>Cyclobacteriaceae</taxon>
        <taxon>Litoribacter</taxon>
    </lineage>
</organism>
<dbReference type="Proteomes" id="UP001319104">
    <property type="component" value="Unassembled WGS sequence"/>
</dbReference>
<dbReference type="PROSITE" id="PS51257">
    <property type="entry name" value="PROKAR_LIPOPROTEIN"/>
    <property type="match status" value="1"/>
</dbReference>
<sequence length="174" mass="19106">MKKLRYVIALLVGLMPLLIACSNDDEPTPQMRMETFDYAFNEGQLVGESTAYMGEHPRDLMASLLVEELPAGNARISITLNNTLAGETYMVHAHDMADPDSTPNGTPYLEAPNANVFVGMPTATGTSVMYEQETSLSYDEVLNSYDGFLVVHDPTQELSTTDLTTYLVLGVFAR</sequence>
<comment type="caution">
    <text evidence="2">The sequence shown here is derived from an EMBL/GenBank/DDBJ whole genome shotgun (WGS) entry which is preliminary data.</text>
</comment>
<gene>
    <name evidence="2" type="ORF">KI659_18470</name>
</gene>
<dbReference type="AlphaFoldDB" id="A0AAP2G6F4"/>
<proteinExistence type="predicted"/>
<dbReference type="RefSeq" id="WP_213946870.1">
    <property type="nucleotide sequence ID" value="NZ_JAHBGI010000006.1"/>
</dbReference>
<protein>
    <recommendedName>
        <fullName evidence="4">CHRD domain-containing protein</fullName>
    </recommendedName>
</protein>
<evidence type="ECO:0000256" key="1">
    <source>
        <dbReference type="SAM" id="SignalP"/>
    </source>
</evidence>
<feature type="signal peptide" evidence="1">
    <location>
        <begin position="1"/>
        <end position="20"/>
    </location>
</feature>
<evidence type="ECO:0000313" key="3">
    <source>
        <dbReference type="Proteomes" id="UP001319104"/>
    </source>
</evidence>
<keyword evidence="1" id="KW-0732">Signal</keyword>
<evidence type="ECO:0000313" key="2">
    <source>
        <dbReference type="EMBL" id="MBS9526011.1"/>
    </source>
</evidence>
<dbReference type="EMBL" id="JAHCMY010000038">
    <property type="protein sequence ID" value="MBS9526011.1"/>
    <property type="molecule type" value="Genomic_DNA"/>
</dbReference>
<accession>A0AAP2G6F4</accession>
<evidence type="ECO:0008006" key="4">
    <source>
        <dbReference type="Google" id="ProtNLM"/>
    </source>
</evidence>